<keyword evidence="4" id="KW-1185">Reference proteome</keyword>
<dbReference type="Pfam" id="PF26146">
    <property type="entry name" value="PI-PLC_X"/>
    <property type="match status" value="1"/>
</dbReference>
<protein>
    <submittedName>
        <fullName evidence="3">PLC-like phosphodiesterase</fullName>
    </submittedName>
</protein>
<accession>A0A8H3X6J2</accession>
<dbReference type="PANTHER" id="PTHR13593:SF140">
    <property type="entry name" value="PLC-LIKE PHOSPHODIESTERASE"/>
    <property type="match status" value="1"/>
</dbReference>
<proteinExistence type="predicted"/>
<sequence length="347" mass="38407">MKLLYLISFLFTIIITFAWANAQLCNGYAELCNKPYSSVSFVATHNSYAYGRNPAATQNYDIPTQLKDGVRGFLLAALSNPNPSKSTDIELCHTSCELLDAGTVANTLKNFTTFLQNNPTEVITLFWRNDFSNLTASDFKTAFDEAGLTQYCFTQPLGSPWPTMADIIKSGKRVINFLDTGADNTTVPWLMSEYSYVFETPYDNSDPNNWPCTIDRPKGQSRPIYMINHFLYTVLSSGSTEIEIPSRSIVNTTNGATLQNQAQNCTKIFGKAPNFIAVDFYDEGSKSTNVFSVIANFNGVPYVPTTYGNGALPKDISKPNNGNIIQPSLSTAIVSLLMIFIFFVVEL</sequence>
<keyword evidence="1" id="KW-1133">Transmembrane helix</keyword>
<name>A0A8H3X6J2_GIGMA</name>
<keyword evidence="1" id="KW-0472">Membrane</keyword>
<dbReference type="SUPFAM" id="SSF51695">
    <property type="entry name" value="PLC-like phosphodiesterases"/>
    <property type="match status" value="1"/>
</dbReference>
<evidence type="ECO:0000256" key="1">
    <source>
        <dbReference type="SAM" id="Phobius"/>
    </source>
</evidence>
<reference evidence="3 4" key="1">
    <citation type="journal article" date="2019" name="Environ. Microbiol.">
        <title>At the nexus of three kingdoms: the genome of the mycorrhizal fungus Gigaspora margarita provides insights into plant, endobacterial and fungal interactions.</title>
        <authorList>
            <person name="Venice F."/>
            <person name="Ghignone S."/>
            <person name="Salvioli di Fossalunga A."/>
            <person name="Amselem J."/>
            <person name="Novero M."/>
            <person name="Xianan X."/>
            <person name="Sedzielewska Toro K."/>
            <person name="Morin E."/>
            <person name="Lipzen A."/>
            <person name="Grigoriev I.V."/>
            <person name="Henrissat B."/>
            <person name="Martin F.M."/>
            <person name="Bonfante P."/>
        </authorList>
    </citation>
    <scope>NUCLEOTIDE SEQUENCE [LARGE SCALE GENOMIC DNA]</scope>
    <source>
        <strain evidence="3 4">BEG34</strain>
    </source>
</reference>
<dbReference type="Gene3D" id="3.20.20.190">
    <property type="entry name" value="Phosphatidylinositol (PI) phosphodiesterase"/>
    <property type="match status" value="1"/>
</dbReference>
<dbReference type="InterPro" id="IPR017946">
    <property type="entry name" value="PLC-like_Pdiesterase_TIM-brl"/>
</dbReference>
<evidence type="ECO:0000256" key="2">
    <source>
        <dbReference type="SAM" id="SignalP"/>
    </source>
</evidence>
<gene>
    <name evidence="3" type="ORF">F8M41_006404</name>
</gene>
<dbReference type="EMBL" id="WTPW01001630">
    <property type="protein sequence ID" value="KAF0425098.1"/>
    <property type="molecule type" value="Genomic_DNA"/>
</dbReference>
<evidence type="ECO:0000313" key="4">
    <source>
        <dbReference type="Proteomes" id="UP000439903"/>
    </source>
</evidence>
<dbReference type="PANTHER" id="PTHR13593">
    <property type="match status" value="1"/>
</dbReference>
<comment type="caution">
    <text evidence="3">The sequence shown here is derived from an EMBL/GenBank/DDBJ whole genome shotgun (WGS) entry which is preliminary data.</text>
</comment>
<dbReference type="GO" id="GO:0008081">
    <property type="term" value="F:phosphoric diester hydrolase activity"/>
    <property type="evidence" value="ECO:0007669"/>
    <property type="project" value="InterPro"/>
</dbReference>
<dbReference type="AlphaFoldDB" id="A0A8H3X6J2"/>
<dbReference type="PROSITE" id="PS50007">
    <property type="entry name" value="PIPLC_X_DOMAIN"/>
    <property type="match status" value="1"/>
</dbReference>
<feature type="signal peptide" evidence="2">
    <location>
        <begin position="1"/>
        <end position="22"/>
    </location>
</feature>
<feature type="transmembrane region" description="Helical" evidence="1">
    <location>
        <begin position="324"/>
        <end position="345"/>
    </location>
</feature>
<dbReference type="InterPro" id="IPR051057">
    <property type="entry name" value="PI-PLC_domain"/>
</dbReference>
<dbReference type="GO" id="GO:0006629">
    <property type="term" value="P:lipid metabolic process"/>
    <property type="evidence" value="ECO:0007669"/>
    <property type="project" value="InterPro"/>
</dbReference>
<keyword evidence="2" id="KW-0732">Signal</keyword>
<dbReference type="OrthoDB" id="7984201at2759"/>
<evidence type="ECO:0000313" key="3">
    <source>
        <dbReference type="EMBL" id="KAF0425098.1"/>
    </source>
</evidence>
<organism evidence="3 4">
    <name type="scientific">Gigaspora margarita</name>
    <dbReference type="NCBI Taxonomy" id="4874"/>
    <lineage>
        <taxon>Eukaryota</taxon>
        <taxon>Fungi</taxon>
        <taxon>Fungi incertae sedis</taxon>
        <taxon>Mucoromycota</taxon>
        <taxon>Glomeromycotina</taxon>
        <taxon>Glomeromycetes</taxon>
        <taxon>Diversisporales</taxon>
        <taxon>Gigasporaceae</taxon>
        <taxon>Gigaspora</taxon>
    </lineage>
</organism>
<keyword evidence="1" id="KW-0812">Transmembrane</keyword>
<dbReference type="Proteomes" id="UP000439903">
    <property type="component" value="Unassembled WGS sequence"/>
</dbReference>
<feature type="chain" id="PRO_5034168213" evidence="2">
    <location>
        <begin position="23"/>
        <end position="347"/>
    </location>
</feature>